<evidence type="ECO:0000313" key="2">
    <source>
        <dbReference type="Proteomes" id="UP001597118"/>
    </source>
</evidence>
<gene>
    <name evidence="1" type="ORF">ACFSAH_07265</name>
</gene>
<comment type="caution">
    <text evidence="1">The sequence shown here is derived from an EMBL/GenBank/DDBJ whole genome shotgun (WGS) entry which is preliminary data.</text>
</comment>
<sequence>MKFERSLFQKGSFKDADIQIEYWKSKSYSERLEAAMEMTKLAFGLVGREFPKMEKKLFSINSRDGKHIQ</sequence>
<name>A0ABW4IA82_9SPHI</name>
<dbReference type="EMBL" id="JBHUDG010000005">
    <property type="protein sequence ID" value="MFD1629668.1"/>
    <property type="molecule type" value="Genomic_DNA"/>
</dbReference>
<accession>A0ABW4IA82</accession>
<organism evidence="1 2">
    <name type="scientific">Pseudopedobacter beijingensis</name>
    <dbReference type="NCBI Taxonomy" id="1207056"/>
    <lineage>
        <taxon>Bacteria</taxon>
        <taxon>Pseudomonadati</taxon>
        <taxon>Bacteroidota</taxon>
        <taxon>Sphingobacteriia</taxon>
        <taxon>Sphingobacteriales</taxon>
        <taxon>Sphingobacteriaceae</taxon>
        <taxon>Pseudopedobacter</taxon>
    </lineage>
</organism>
<dbReference type="Proteomes" id="UP001597118">
    <property type="component" value="Unassembled WGS sequence"/>
</dbReference>
<reference evidence="2" key="1">
    <citation type="journal article" date="2019" name="Int. J. Syst. Evol. Microbiol.">
        <title>The Global Catalogue of Microorganisms (GCM) 10K type strain sequencing project: providing services to taxonomists for standard genome sequencing and annotation.</title>
        <authorList>
            <consortium name="The Broad Institute Genomics Platform"/>
            <consortium name="The Broad Institute Genome Sequencing Center for Infectious Disease"/>
            <person name="Wu L."/>
            <person name="Ma J."/>
        </authorList>
    </citation>
    <scope>NUCLEOTIDE SEQUENCE [LARGE SCALE GENOMIC DNA]</scope>
    <source>
        <strain evidence="2">CCUG 53762</strain>
    </source>
</reference>
<keyword evidence="2" id="KW-1185">Reference proteome</keyword>
<dbReference type="RefSeq" id="WP_379662046.1">
    <property type="nucleotide sequence ID" value="NZ_JBHUDG010000005.1"/>
</dbReference>
<evidence type="ECO:0000313" key="1">
    <source>
        <dbReference type="EMBL" id="MFD1629668.1"/>
    </source>
</evidence>
<protein>
    <submittedName>
        <fullName evidence="1">Uncharacterized protein</fullName>
    </submittedName>
</protein>
<proteinExistence type="predicted"/>